<name>A0A6C0BNY5_9ZZZZ</name>
<dbReference type="EMBL" id="MN739216">
    <property type="protein sequence ID" value="QHS94137.1"/>
    <property type="molecule type" value="Genomic_DNA"/>
</dbReference>
<proteinExistence type="predicted"/>
<organism evidence="1">
    <name type="scientific">viral metagenome</name>
    <dbReference type="NCBI Taxonomy" id="1070528"/>
    <lineage>
        <taxon>unclassified sequences</taxon>
        <taxon>metagenomes</taxon>
        <taxon>organismal metagenomes</taxon>
    </lineage>
</organism>
<dbReference type="AlphaFoldDB" id="A0A6C0BNY5"/>
<accession>A0A6C0BNY5</accession>
<protein>
    <submittedName>
        <fullName evidence="1">Uncharacterized protein</fullName>
    </submittedName>
</protein>
<sequence>MTFSYDTQNSSYYDQSVKLNCKIIDNLQTNSHFDNKEQNLYSVDDSTTHMRCFIDPVLEQKLKTDHLSLDYRCGIVKPPAKQYSDCLGYACNKDTHNQFAYNLDEFNTYHNYPVCKYRNNETEVTCCPENIQIFNNWTKRHAISEHPKVNSHLLMEDIPIVKHEGCRIEHP</sequence>
<evidence type="ECO:0000313" key="1">
    <source>
        <dbReference type="EMBL" id="QHS94137.1"/>
    </source>
</evidence>
<reference evidence="1" key="1">
    <citation type="journal article" date="2020" name="Nature">
        <title>Giant virus diversity and host interactions through global metagenomics.</title>
        <authorList>
            <person name="Schulz F."/>
            <person name="Roux S."/>
            <person name="Paez-Espino D."/>
            <person name="Jungbluth S."/>
            <person name="Walsh D.A."/>
            <person name="Denef V.J."/>
            <person name="McMahon K.D."/>
            <person name="Konstantinidis K.T."/>
            <person name="Eloe-Fadrosh E.A."/>
            <person name="Kyrpides N.C."/>
            <person name="Woyke T."/>
        </authorList>
    </citation>
    <scope>NUCLEOTIDE SEQUENCE</scope>
    <source>
        <strain evidence="1">GVMAG-M-3300018416-26</strain>
    </source>
</reference>